<evidence type="ECO:0000313" key="3">
    <source>
        <dbReference type="Proteomes" id="UP000078343"/>
    </source>
</evidence>
<dbReference type="Gene3D" id="3.10.450.50">
    <property type="match status" value="1"/>
</dbReference>
<keyword evidence="3" id="KW-1185">Reference proteome</keyword>
<dbReference type="Proteomes" id="UP000078343">
    <property type="component" value="Unassembled WGS sequence"/>
</dbReference>
<dbReference type="GeneID" id="30010495"/>
<proteinExistence type="predicted"/>
<dbReference type="OrthoDB" id="10264449at2759"/>
<accession>A0A178ZGW5</accession>
<dbReference type="STRING" id="1367422.A0A178ZGW5"/>
<evidence type="ECO:0000256" key="1">
    <source>
        <dbReference type="SAM" id="MobiDB-lite"/>
    </source>
</evidence>
<dbReference type="SUPFAM" id="SSF54427">
    <property type="entry name" value="NTF2-like"/>
    <property type="match status" value="1"/>
</dbReference>
<dbReference type="RefSeq" id="XP_018692397.1">
    <property type="nucleotide sequence ID" value="XM_018837837.1"/>
</dbReference>
<protein>
    <recommendedName>
        <fullName evidence="4">SnoaL-like domain-containing protein</fullName>
    </recommendedName>
</protein>
<organism evidence="2 3">
    <name type="scientific">Fonsecaea erecta</name>
    <dbReference type="NCBI Taxonomy" id="1367422"/>
    <lineage>
        <taxon>Eukaryota</taxon>
        <taxon>Fungi</taxon>
        <taxon>Dikarya</taxon>
        <taxon>Ascomycota</taxon>
        <taxon>Pezizomycotina</taxon>
        <taxon>Eurotiomycetes</taxon>
        <taxon>Chaetothyriomycetidae</taxon>
        <taxon>Chaetothyriales</taxon>
        <taxon>Herpotrichiellaceae</taxon>
        <taxon>Fonsecaea</taxon>
    </lineage>
</organism>
<sequence length="138" mass="14899">MAPPSAAQITRLFAPLATQGRQPETLALLADDVDWTIPGHSPMSRRYTSKQDFMDNTLTVLRERVLTEPLRLKVRHVVVSPTPTAAAGGGGAEGAEEGKDEEIDGDVVVELEAVDAKCKNGAQSILDVCPSRSYLRTR</sequence>
<dbReference type="InterPro" id="IPR032710">
    <property type="entry name" value="NTF2-like_dom_sf"/>
</dbReference>
<dbReference type="EMBL" id="LVYI01000005">
    <property type="protein sequence ID" value="OAP59030.1"/>
    <property type="molecule type" value="Genomic_DNA"/>
</dbReference>
<gene>
    <name evidence="2" type="ORF">AYL99_06327</name>
</gene>
<evidence type="ECO:0008006" key="4">
    <source>
        <dbReference type="Google" id="ProtNLM"/>
    </source>
</evidence>
<comment type="caution">
    <text evidence="2">The sequence shown here is derived from an EMBL/GenBank/DDBJ whole genome shotgun (WGS) entry which is preliminary data.</text>
</comment>
<dbReference type="AlphaFoldDB" id="A0A178ZGW5"/>
<feature type="region of interest" description="Disordered" evidence="1">
    <location>
        <begin position="82"/>
        <end position="102"/>
    </location>
</feature>
<evidence type="ECO:0000313" key="2">
    <source>
        <dbReference type="EMBL" id="OAP59030.1"/>
    </source>
</evidence>
<reference evidence="2 3" key="1">
    <citation type="submission" date="2016-04" db="EMBL/GenBank/DDBJ databases">
        <title>Draft genome of Fonsecaea erecta CBS 125763.</title>
        <authorList>
            <person name="Weiss V.A."/>
            <person name="Vicente V.A."/>
            <person name="Raittz R.T."/>
            <person name="Moreno L.F."/>
            <person name="De Souza E.M."/>
            <person name="Pedrosa F.O."/>
            <person name="Steffens M.B."/>
            <person name="Faoro H."/>
            <person name="Tadra-Sfeir M.Z."/>
            <person name="Najafzadeh M.J."/>
            <person name="Felipe M.S."/>
            <person name="Teixeira M."/>
            <person name="Sun J."/>
            <person name="Xi L."/>
            <person name="Gomes R."/>
            <person name="De Azevedo C.M."/>
            <person name="Salgado C.G."/>
            <person name="Da Silva M.B."/>
            <person name="Nascimento M.F."/>
            <person name="Queiroz-Telles F."/>
            <person name="Attili D.S."/>
            <person name="Gorbushina A."/>
        </authorList>
    </citation>
    <scope>NUCLEOTIDE SEQUENCE [LARGE SCALE GENOMIC DNA]</scope>
    <source>
        <strain evidence="2 3">CBS 125763</strain>
    </source>
</reference>
<name>A0A178ZGW5_9EURO</name>